<dbReference type="EMBL" id="NHYD01000325">
    <property type="protein sequence ID" value="PPQ94519.1"/>
    <property type="molecule type" value="Genomic_DNA"/>
</dbReference>
<dbReference type="Proteomes" id="UP000283269">
    <property type="component" value="Unassembled WGS sequence"/>
</dbReference>
<accession>A0A409XUL4</accession>
<protein>
    <submittedName>
        <fullName evidence="1">Uncharacterized protein</fullName>
    </submittedName>
</protein>
<dbReference type="AlphaFoldDB" id="A0A409XUL4"/>
<organism evidence="1 2">
    <name type="scientific">Psilocybe cyanescens</name>
    <dbReference type="NCBI Taxonomy" id="93625"/>
    <lineage>
        <taxon>Eukaryota</taxon>
        <taxon>Fungi</taxon>
        <taxon>Dikarya</taxon>
        <taxon>Basidiomycota</taxon>
        <taxon>Agaricomycotina</taxon>
        <taxon>Agaricomycetes</taxon>
        <taxon>Agaricomycetidae</taxon>
        <taxon>Agaricales</taxon>
        <taxon>Agaricineae</taxon>
        <taxon>Strophariaceae</taxon>
        <taxon>Psilocybe</taxon>
    </lineage>
</organism>
<evidence type="ECO:0000313" key="2">
    <source>
        <dbReference type="Proteomes" id="UP000283269"/>
    </source>
</evidence>
<keyword evidence="2" id="KW-1185">Reference proteome</keyword>
<reference evidence="1 2" key="1">
    <citation type="journal article" date="2018" name="Evol. Lett.">
        <title>Horizontal gene cluster transfer increased hallucinogenic mushroom diversity.</title>
        <authorList>
            <person name="Reynolds H.T."/>
            <person name="Vijayakumar V."/>
            <person name="Gluck-Thaler E."/>
            <person name="Korotkin H.B."/>
            <person name="Matheny P.B."/>
            <person name="Slot J.C."/>
        </authorList>
    </citation>
    <scope>NUCLEOTIDE SEQUENCE [LARGE SCALE GENOMIC DNA]</scope>
    <source>
        <strain evidence="1 2">2631</strain>
    </source>
</reference>
<dbReference type="InParanoid" id="A0A409XUL4"/>
<name>A0A409XUL4_PSICY</name>
<evidence type="ECO:0000313" key="1">
    <source>
        <dbReference type="EMBL" id="PPQ94519.1"/>
    </source>
</evidence>
<comment type="caution">
    <text evidence="1">The sequence shown here is derived from an EMBL/GenBank/DDBJ whole genome shotgun (WGS) entry which is preliminary data.</text>
</comment>
<gene>
    <name evidence="1" type="ORF">CVT25_014173</name>
</gene>
<proteinExistence type="predicted"/>
<sequence>MGLRQQAEGDAWKRTDVFDDVQYVDDGARKASRRRYSWTSWTMMTTRGEKAEAEDSEHDLRTHVLSSTLMRSHSNFDEEQLTESPVFSALSLPHITFPGIAGALGTWFCVIDWNVSERQSPPNVARIGTGTRIGNRNKARSRHFIIRSRIV</sequence>